<reference evidence="1 2" key="1">
    <citation type="submission" date="2019-05" db="EMBL/GenBank/DDBJ databases">
        <title>Another draft genome of Portunus trituberculatus and its Hox gene families provides insights of decapod evolution.</title>
        <authorList>
            <person name="Jeong J.-H."/>
            <person name="Song I."/>
            <person name="Kim S."/>
            <person name="Choi T."/>
            <person name="Kim D."/>
            <person name="Ryu S."/>
            <person name="Kim W."/>
        </authorList>
    </citation>
    <scope>NUCLEOTIDE SEQUENCE [LARGE SCALE GENOMIC DNA]</scope>
    <source>
        <tissue evidence="1">Muscle</tissue>
    </source>
</reference>
<keyword evidence="2" id="KW-1185">Reference proteome</keyword>
<comment type="caution">
    <text evidence="1">The sequence shown here is derived from an EMBL/GenBank/DDBJ whole genome shotgun (WGS) entry which is preliminary data.</text>
</comment>
<evidence type="ECO:0000313" key="2">
    <source>
        <dbReference type="Proteomes" id="UP000324222"/>
    </source>
</evidence>
<accession>A0A5B7ICG4</accession>
<name>A0A5B7ICG4_PORTR</name>
<dbReference type="AlphaFoldDB" id="A0A5B7ICG4"/>
<gene>
    <name evidence="1" type="ORF">E2C01_073101</name>
</gene>
<protein>
    <submittedName>
        <fullName evidence="1">Uncharacterized protein</fullName>
    </submittedName>
</protein>
<organism evidence="1 2">
    <name type="scientific">Portunus trituberculatus</name>
    <name type="common">Swimming crab</name>
    <name type="synonym">Neptunus trituberculatus</name>
    <dbReference type="NCBI Taxonomy" id="210409"/>
    <lineage>
        <taxon>Eukaryota</taxon>
        <taxon>Metazoa</taxon>
        <taxon>Ecdysozoa</taxon>
        <taxon>Arthropoda</taxon>
        <taxon>Crustacea</taxon>
        <taxon>Multicrustacea</taxon>
        <taxon>Malacostraca</taxon>
        <taxon>Eumalacostraca</taxon>
        <taxon>Eucarida</taxon>
        <taxon>Decapoda</taxon>
        <taxon>Pleocyemata</taxon>
        <taxon>Brachyura</taxon>
        <taxon>Eubrachyura</taxon>
        <taxon>Portunoidea</taxon>
        <taxon>Portunidae</taxon>
        <taxon>Portuninae</taxon>
        <taxon>Portunus</taxon>
    </lineage>
</organism>
<dbReference type="EMBL" id="VSRR010048880">
    <property type="protein sequence ID" value="MPC78608.1"/>
    <property type="molecule type" value="Genomic_DNA"/>
</dbReference>
<evidence type="ECO:0000313" key="1">
    <source>
        <dbReference type="EMBL" id="MPC78608.1"/>
    </source>
</evidence>
<dbReference type="Proteomes" id="UP000324222">
    <property type="component" value="Unassembled WGS sequence"/>
</dbReference>
<proteinExistence type="predicted"/>
<sequence>MFPSPRSPCSGDTAQHHSTILAHYSPVTTRQVPSYPTTPSPPLSRLHCLPSSAMVIHACCGAIHASAPFCFNVWLVIAP</sequence>